<dbReference type="InterPro" id="IPR036259">
    <property type="entry name" value="MFS_trans_sf"/>
</dbReference>
<evidence type="ECO:0000256" key="5">
    <source>
        <dbReference type="ARBA" id="ARBA00023136"/>
    </source>
</evidence>
<evidence type="ECO:0000313" key="10">
    <source>
        <dbReference type="Proteomes" id="UP000315037"/>
    </source>
</evidence>
<dbReference type="InterPro" id="IPR020846">
    <property type="entry name" value="MFS_dom"/>
</dbReference>
<accession>A0A506UMD9</accession>
<feature type="region of interest" description="Disordered" evidence="6">
    <location>
        <begin position="1"/>
        <end position="29"/>
    </location>
</feature>
<keyword evidence="4 7" id="KW-1133">Transmembrane helix</keyword>
<dbReference type="GO" id="GO:0005886">
    <property type="term" value="C:plasma membrane"/>
    <property type="evidence" value="ECO:0007669"/>
    <property type="project" value="UniProtKB-SubCell"/>
</dbReference>
<dbReference type="PROSITE" id="PS50850">
    <property type="entry name" value="MFS"/>
    <property type="match status" value="1"/>
</dbReference>
<evidence type="ECO:0000256" key="1">
    <source>
        <dbReference type="ARBA" id="ARBA00004651"/>
    </source>
</evidence>
<feature type="transmembrane region" description="Helical" evidence="7">
    <location>
        <begin position="193"/>
        <end position="215"/>
    </location>
</feature>
<sequence>MTSAPHAPAPDPSPDLSNTSASDPASPLARLTAPHGVRPALLALALGTFTIGTGEFGMMGVLPEFARSLNITLEQGSLVISAYALGVVVGAPVIAVLGARLARRTLLMAMLGLFVIGNVGTVLATSLPAILVMRFITGLPHGVYFGVGALAGATLVDRSHRGRAVGQVLGGIMIATVIGAPLATFVSDHVGWKAVYAALAVLGTLCLLGVGWFLPRDMPDRSANPLTELTVFRSPQVLLTLLTAAVGFGGLFGIYTFLTSALADVTHLSAGSITLYQVVWGLGMVGGNAVGSAMIDRNLDRTTIWSLAASTVFMVAFSFFMPDRLPLLVLCFLVPAASIILSPAMQTRLMDWAGRAQTLAASLNHAAFNLANAFGAWFAGQLVGLWGLTTIGWGGALLSAGGLGIYLITIALARRHQPPTA</sequence>
<feature type="transmembrane region" description="Helical" evidence="7">
    <location>
        <begin position="168"/>
        <end position="187"/>
    </location>
</feature>
<gene>
    <name evidence="9" type="ORF">E3202_08335</name>
</gene>
<dbReference type="PANTHER" id="PTHR43124">
    <property type="entry name" value="PURINE EFFLUX PUMP PBUE"/>
    <property type="match status" value="1"/>
</dbReference>
<keyword evidence="2" id="KW-1003">Cell membrane</keyword>
<dbReference type="RefSeq" id="WP_165601052.1">
    <property type="nucleotide sequence ID" value="NZ_SORZ01000002.1"/>
</dbReference>
<dbReference type="AlphaFoldDB" id="A0A506UMD9"/>
<dbReference type="CDD" id="cd17324">
    <property type="entry name" value="MFS_NepI_like"/>
    <property type="match status" value="1"/>
</dbReference>
<evidence type="ECO:0000256" key="3">
    <source>
        <dbReference type="ARBA" id="ARBA00022692"/>
    </source>
</evidence>
<feature type="transmembrane region" description="Helical" evidence="7">
    <location>
        <begin position="106"/>
        <end position="132"/>
    </location>
</feature>
<organism evidence="9 10">
    <name type="scientific">Oecophyllibacter saccharovorans</name>
    <dbReference type="NCBI Taxonomy" id="2558360"/>
    <lineage>
        <taxon>Bacteria</taxon>
        <taxon>Pseudomonadati</taxon>
        <taxon>Pseudomonadota</taxon>
        <taxon>Alphaproteobacteria</taxon>
        <taxon>Acetobacterales</taxon>
        <taxon>Acetobacteraceae</taxon>
        <taxon>Oecophyllibacter</taxon>
    </lineage>
</organism>
<keyword evidence="5 7" id="KW-0472">Membrane</keyword>
<feature type="transmembrane region" description="Helical" evidence="7">
    <location>
        <begin position="393"/>
        <end position="413"/>
    </location>
</feature>
<reference evidence="9 10" key="1">
    <citation type="submission" date="2019-03" db="EMBL/GenBank/DDBJ databases">
        <title>The complete genome sequence of Neokomagataea sp. Jb2 NBRC113641.</title>
        <authorList>
            <person name="Chua K.-O."/>
            <person name="Chan K.-G."/>
            <person name="See-Too W.-S."/>
        </authorList>
    </citation>
    <scope>NUCLEOTIDE SEQUENCE [LARGE SCALE GENOMIC DNA]</scope>
    <source>
        <strain evidence="9 10">Jb2</strain>
    </source>
</reference>
<evidence type="ECO:0000256" key="7">
    <source>
        <dbReference type="SAM" id="Phobius"/>
    </source>
</evidence>
<proteinExistence type="predicted"/>
<dbReference type="Gene3D" id="1.20.1250.20">
    <property type="entry name" value="MFS general substrate transporter like domains"/>
    <property type="match status" value="1"/>
</dbReference>
<dbReference type="PANTHER" id="PTHR43124:SF3">
    <property type="entry name" value="CHLORAMPHENICOL EFFLUX PUMP RV0191"/>
    <property type="match status" value="1"/>
</dbReference>
<protein>
    <submittedName>
        <fullName evidence="9">MFS transporter</fullName>
    </submittedName>
</protein>
<feature type="transmembrane region" description="Helical" evidence="7">
    <location>
        <begin position="236"/>
        <end position="258"/>
    </location>
</feature>
<feature type="transmembrane region" description="Helical" evidence="7">
    <location>
        <begin position="278"/>
        <end position="295"/>
    </location>
</feature>
<dbReference type="SUPFAM" id="SSF103473">
    <property type="entry name" value="MFS general substrate transporter"/>
    <property type="match status" value="1"/>
</dbReference>
<feature type="domain" description="Major facilitator superfamily (MFS) profile" evidence="8">
    <location>
        <begin position="40"/>
        <end position="419"/>
    </location>
</feature>
<keyword evidence="10" id="KW-1185">Reference proteome</keyword>
<dbReference type="InterPro" id="IPR050189">
    <property type="entry name" value="MFS_Efflux_Transporters"/>
</dbReference>
<comment type="caution">
    <text evidence="9">The sequence shown here is derived from an EMBL/GenBank/DDBJ whole genome shotgun (WGS) entry which is preliminary data.</text>
</comment>
<dbReference type="Proteomes" id="UP000315037">
    <property type="component" value="Unassembled WGS sequence"/>
</dbReference>
<evidence type="ECO:0000256" key="4">
    <source>
        <dbReference type="ARBA" id="ARBA00022989"/>
    </source>
</evidence>
<evidence type="ECO:0000259" key="8">
    <source>
        <dbReference type="PROSITE" id="PS50850"/>
    </source>
</evidence>
<evidence type="ECO:0000256" key="2">
    <source>
        <dbReference type="ARBA" id="ARBA00022475"/>
    </source>
</evidence>
<dbReference type="InterPro" id="IPR011701">
    <property type="entry name" value="MFS"/>
</dbReference>
<feature type="transmembrane region" description="Helical" evidence="7">
    <location>
        <begin position="327"/>
        <end position="345"/>
    </location>
</feature>
<feature type="transmembrane region" description="Helical" evidence="7">
    <location>
        <begin position="138"/>
        <end position="156"/>
    </location>
</feature>
<evidence type="ECO:0000313" key="9">
    <source>
        <dbReference type="EMBL" id="TPW34475.1"/>
    </source>
</evidence>
<name>A0A506UMD9_9PROT</name>
<feature type="transmembrane region" description="Helical" evidence="7">
    <location>
        <begin position="302"/>
        <end position="321"/>
    </location>
</feature>
<keyword evidence="3 7" id="KW-0812">Transmembrane</keyword>
<dbReference type="EMBL" id="SORZ01000002">
    <property type="protein sequence ID" value="TPW34475.1"/>
    <property type="molecule type" value="Genomic_DNA"/>
</dbReference>
<evidence type="ECO:0000256" key="6">
    <source>
        <dbReference type="SAM" id="MobiDB-lite"/>
    </source>
</evidence>
<comment type="subcellular location">
    <subcellularLocation>
        <location evidence="1">Cell membrane</location>
        <topology evidence="1">Multi-pass membrane protein</topology>
    </subcellularLocation>
</comment>
<dbReference type="Pfam" id="PF07690">
    <property type="entry name" value="MFS_1"/>
    <property type="match status" value="1"/>
</dbReference>
<feature type="transmembrane region" description="Helical" evidence="7">
    <location>
        <begin position="78"/>
        <end position="99"/>
    </location>
</feature>
<dbReference type="GO" id="GO:0022857">
    <property type="term" value="F:transmembrane transporter activity"/>
    <property type="evidence" value="ECO:0007669"/>
    <property type="project" value="InterPro"/>
</dbReference>
<feature type="transmembrane region" description="Helical" evidence="7">
    <location>
        <begin position="366"/>
        <end position="387"/>
    </location>
</feature>
<feature type="transmembrane region" description="Helical" evidence="7">
    <location>
        <begin position="40"/>
        <end position="58"/>
    </location>
</feature>